<evidence type="ECO:0000313" key="3">
    <source>
        <dbReference type="Proteomes" id="UP000235861"/>
    </source>
</evidence>
<protein>
    <submittedName>
        <fullName evidence="2">Uncharacterized protein</fullName>
    </submittedName>
</protein>
<dbReference type="AlphaFoldDB" id="A0A2H9U5C6"/>
<gene>
    <name evidence="2" type="ORF">CUC53_08040</name>
</gene>
<dbReference type="Proteomes" id="UP000235861">
    <property type="component" value="Unassembled WGS sequence"/>
</dbReference>
<evidence type="ECO:0000256" key="1">
    <source>
        <dbReference type="SAM" id="MobiDB-lite"/>
    </source>
</evidence>
<dbReference type="RefSeq" id="WP_100293671.1">
    <property type="nucleotide sequence ID" value="NZ_PGGC01000073.1"/>
</dbReference>
<comment type="caution">
    <text evidence="2">The sequence shown here is derived from an EMBL/GenBank/DDBJ whole genome shotgun (WGS) entry which is preliminary data.</text>
</comment>
<feature type="region of interest" description="Disordered" evidence="1">
    <location>
        <begin position="17"/>
        <end position="37"/>
    </location>
</feature>
<name>A0A2H9U5C6_9GAMM</name>
<accession>A0A2H9U5C6</accession>
<keyword evidence="3" id="KW-1185">Reference proteome</keyword>
<sequence length="456" mass="49219">MATKSIGELTQDEFLRILGPDQGSSRDGSRVAVGRSTRDSCVNVVDGKLQVNGSDEFRRTVEAAYEAKKTPSSGFGSAPHRPEPIPEPEPTLSKLMPKTQEPVIEEFDVGYYWNEHHQSKDAIYKKLYGPEANFQQQSMFERNNEHLQDMVLPGELVILANEPKTLAEKDRLILLKTQAKEASEGIQKLTPAEAEVLKAHIDLFDYLAAQDLSTPSAAFGGISTAISQRLTDLHNTLNQINLLYVTHAEASKGSRLAPEFYSQRQALFNKLDNILEKMTMSSIKIPQYDKLKHRLGLSTKSVTHNWRTVSRYGEVPALGYRLKSISTYVKGVNRLGWVSVGLDSFSALNTASKACTDGIGQQCLSISAREAGRVYGGFIGGSWGASTGASLAVTGATTIAIVVGGTLSAPVVAVVAVSGAVVGGYYGGDFVGNAAGKIAEATTNGIYEVIRMVGKK</sequence>
<proteinExistence type="predicted"/>
<organism evidence="2 3">
    <name type="scientific">Aeromonas cavernicola</name>
    <dbReference type="NCBI Taxonomy" id="1006623"/>
    <lineage>
        <taxon>Bacteria</taxon>
        <taxon>Pseudomonadati</taxon>
        <taxon>Pseudomonadota</taxon>
        <taxon>Gammaproteobacteria</taxon>
        <taxon>Aeromonadales</taxon>
        <taxon>Aeromonadaceae</taxon>
        <taxon>Aeromonas</taxon>
    </lineage>
</organism>
<evidence type="ECO:0000313" key="2">
    <source>
        <dbReference type="EMBL" id="PJG59245.1"/>
    </source>
</evidence>
<dbReference type="OrthoDB" id="612868at2"/>
<feature type="region of interest" description="Disordered" evidence="1">
    <location>
        <begin position="68"/>
        <end position="94"/>
    </location>
</feature>
<dbReference type="EMBL" id="PGGC01000073">
    <property type="protein sequence ID" value="PJG59245.1"/>
    <property type="molecule type" value="Genomic_DNA"/>
</dbReference>
<reference evidence="2 3" key="1">
    <citation type="submission" date="2017-11" db="EMBL/GenBank/DDBJ databases">
        <title>Draft genome sequence of environmental isolate Aeromonas cavernicola sp. nov. MDC 2508.</title>
        <authorList>
            <person name="Colston S.M."/>
            <person name="Navarro A."/>
            <person name="Martinez-Murcia A.J."/>
            <person name="Graf J."/>
        </authorList>
    </citation>
    <scope>NUCLEOTIDE SEQUENCE [LARGE SCALE GENOMIC DNA]</scope>
    <source>
        <strain evidence="2 3">MDC 2508</strain>
    </source>
</reference>